<gene>
    <name evidence="1" type="ORF">PHET_06382</name>
</gene>
<dbReference type="Proteomes" id="UP000748531">
    <property type="component" value="Unassembled WGS sequence"/>
</dbReference>
<sequence>MIQFLLSVHILFYDQQIRANILQHPSLSTGNHTQPVGPCELNVQLVLNPSGRSIVEGSGRVEMERCQKYGRCYQIGSSKRTFAFSAGTNWCLVSVISPVITLSVLPIMH</sequence>
<accession>A0A8J4WD46</accession>
<dbReference type="AlphaFoldDB" id="A0A8J4WD46"/>
<comment type="caution">
    <text evidence="1">The sequence shown here is derived from an EMBL/GenBank/DDBJ whole genome shotgun (WGS) entry which is preliminary data.</text>
</comment>
<proteinExistence type="predicted"/>
<reference evidence="1" key="1">
    <citation type="submission" date="2019-05" db="EMBL/GenBank/DDBJ databases">
        <title>Annotation for the trematode Paragonimus heterotremus.</title>
        <authorList>
            <person name="Choi Y.-J."/>
        </authorList>
    </citation>
    <scope>NUCLEOTIDE SEQUENCE</scope>
    <source>
        <strain evidence="1">LC</strain>
    </source>
</reference>
<name>A0A8J4WD46_9TREM</name>
<dbReference type="EMBL" id="LUCH01017239">
    <property type="protein sequence ID" value="KAF5395184.1"/>
    <property type="molecule type" value="Genomic_DNA"/>
</dbReference>
<organism evidence="1 2">
    <name type="scientific">Paragonimus heterotremus</name>
    <dbReference type="NCBI Taxonomy" id="100268"/>
    <lineage>
        <taxon>Eukaryota</taxon>
        <taxon>Metazoa</taxon>
        <taxon>Spiralia</taxon>
        <taxon>Lophotrochozoa</taxon>
        <taxon>Platyhelminthes</taxon>
        <taxon>Trematoda</taxon>
        <taxon>Digenea</taxon>
        <taxon>Plagiorchiida</taxon>
        <taxon>Troglotremata</taxon>
        <taxon>Troglotrematidae</taxon>
        <taxon>Paragonimus</taxon>
    </lineage>
</organism>
<keyword evidence="2" id="KW-1185">Reference proteome</keyword>
<evidence type="ECO:0000313" key="2">
    <source>
        <dbReference type="Proteomes" id="UP000748531"/>
    </source>
</evidence>
<protein>
    <submittedName>
        <fullName evidence="1">Uncharacterized protein</fullName>
    </submittedName>
</protein>
<evidence type="ECO:0000313" key="1">
    <source>
        <dbReference type="EMBL" id="KAF5395184.1"/>
    </source>
</evidence>